<dbReference type="PANTHER" id="PTHR14269">
    <property type="entry name" value="CDP-DIACYLGLYCEROL--GLYCEROL-3-PHOSPHATE 3-PHOSPHATIDYLTRANSFERASE-RELATED"/>
    <property type="match status" value="1"/>
</dbReference>
<dbReference type="Gene3D" id="3.40.50.1000">
    <property type="entry name" value="HAD superfamily/HAD-like"/>
    <property type="match status" value="2"/>
</dbReference>
<organism evidence="1 2">
    <name type="scientific">Tulasnella calospora MUT 4182</name>
    <dbReference type="NCBI Taxonomy" id="1051891"/>
    <lineage>
        <taxon>Eukaryota</taxon>
        <taxon>Fungi</taxon>
        <taxon>Dikarya</taxon>
        <taxon>Basidiomycota</taxon>
        <taxon>Agaricomycotina</taxon>
        <taxon>Agaricomycetes</taxon>
        <taxon>Cantharellales</taxon>
        <taxon>Tulasnellaceae</taxon>
        <taxon>Tulasnella</taxon>
    </lineage>
</organism>
<dbReference type="PANTHER" id="PTHR14269:SF4">
    <property type="entry name" value="CAT EYE SYNDROME CRITICAL REGION PROTEIN 5"/>
    <property type="match status" value="1"/>
</dbReference>
<evidence type="ECO:0000313" key="1">
    <source>
        <dbReference type="EMBL" id="KIO19951.1"/>
    </source>
</evidence>
<dbReference type="InterPro" id="IPR036412">
    <property type="entry name" value="HAD-like_sf"/>
</dbReference>
<protein>
    <submittedName>
        <fullName evidence="1">Uncharacterized protein</fullName>
    </submittedName>
</protein>
<name>A0A0C3Q7F5_9AGAM</name>
<reference evidence="1 2" key="1">
    <citation type="submission" date="2014-04" db="EMBL/GenBank/DDBJ databases">
        <authorList>
            <consortium name="DOE Joint Genome Institute"/>
            <person name="Kuo A."/>
            <person name="Girlanda M."/>
            <person name="Perotto S."/>
            <person name="Kohler A."/>
            <person name="Nagy L.G."/>
            <person name="Floudas D."/>
            <person name="Copeland A."/>
            <person name="Barry K.W."/>
            <person name="Cichocki N."/>
            <person name="Veneault-Fourrey C."/>
            <person name="LaButti K."/>
            <person name="Lindquist E.A."/>
            <person name="Lipzen A."/>
            <person name="Lundell T."/>
            <person name="Morin E."/>
            <person name="Murat C."/>
            <person name="Sun H."/>
            <person name="Tunlid A."/>
            <person name="Henrissat B."/>
            <person name="Grigoriev I.V."/>
            <person name="Hibbett D.S."/>
            <person name="Martin F."/>
            <person name="Nordberg H.P."/>
            <person name="Cantor M.N."/>
            <person name="Hua S.X."/>
        </authorList>
    </citation>
    <scope>NUCLEOTIDE SEQUENCE [LARGE SCALE GENOMIC DNA]</scope>
    <source>
        <strain evidence="1 2">MUT 4182</strain>
    </source>
</reference>
<dbReference type="InterPro" id="IPR006353">
    <property type="entry name" value="HAD-SF_hydro_IIA_CECR5"/>
</dbReference>
<dbReference type="InterPro" id="IPR023214">
    <property type="entry name" value="HAD_sf"/>
</dbReference>
<dbReference type="InterPro" id="IPR006357">
    <property type="entry name" value="HAD-SF_hydro_IIA"/>
</dbReference>
<dbReference type="Proteomes" id="UP000054248">
    <property type="component" value="Unassembled WGS sequence"/>
</dbReference>
<dbReference type="InterPro" id="IPR050324">
    <property type="entry name" value="CDP-alcohol_PTase-I"/>
</dbReference>
<evidence type="ECO:0000313" key="2">
    <source>
        <dbReference type="Proteomes" id="UP000054248"/>
    </source>
</evidence>
<dbReference type="GO" id="GO:0046474">
    <property type="term" value="P:glycerophospholipid biosynthetic process"/>
    <property type="evidence" value="ECO:0007669"/>
    <property type="project" value="TreeGrafter"/>
</dbReference>
<accession>A0A0C3Q7F5</accession>
<dbReference type="AlphaFoldDB" id="A0A0C3Q7F5"/>
<proteinExistence type="predicted"/>
<sequence length="377" mass="42306">MNRWSAIRARNLSYESRRIFTRSFIASAATPKLPQRSPLAFAFDIDGVLLQGPNVLPEARRALEFLEGKNPLNMKIPYILMTNGGGVTEAERCTKLSRQLEVDILPSQLVQAHTILRKLKHKYADKPVLILGGKLNKGREVAESYGFKKAYTTLDLLAWDESIWPFHELTDTEKAATKTEDFSKVPFEAIIVIHDPRDWALDVQVSVDILRSRNKICREPYKPDSELGNDPENNVELIFCNPDLLWKSDYPNVRFGQGAFKEALQTVLKATTGREYPSTQYGKPHTPTYKFAADVLRARIEELEGPPHNSLPSIFMVGDNPASDIAGANGASWKSILVHTGVYDPTQGPPAHRPTVEAKDVEAAVHWAFKEVTQYPL</sequence>
<dbReference type="HOGENOM" id="CLU_030880_3_1_1"/>
<dbReference type="EMBL" id="KN823195">
    <property type="protein sequence ID" value="KIO19951.1"/>
    <property type="molecule type" value="Genomic_DNA"/>
</dbReference>
<dbReference type="OrthoDB" id="10251048at2759"/>
<dbReference type="NCBIfam" id="TIGR01460">
    <property type="entry name" value="HAD-SF-IIA"/>
    <property type="match status" value="1"/>
</dbReference>
<dbReference type="SUPFAM" id="SSF56784">
    <property type="entry name" value="HAD-like"/>
    <property type="match status" value="1"/>
</dbReference>
<dbReference type="Pfam" id="PF13242">
    <property type="entry name" value="Hydrolase_like"/>
    <property type="match status" value="1"/>
</dbReference>
<dbReference type="GO" id="GO:0005739">
    <property type="term" value="C:mitochondrion"/>
    <property type="evidence" value="ECO:0007669"/>
    <property type="project" value="TreeGrafter"/>
</dbReference>
<dbReference type="NCBIfam" id="TIGR01456">
    <property type="entry name" value="CECR5"/>
    <property type="match status" value="1"/>
</dbReference>
<dbReference type="Pfam" id="PF13344">
    <property type="entry name" value="Hydrolase_6"/>
    <property type="match status" value="1"/>
</dbReference>
<dbReference type="STRING" id="1051891.A0A0C3Q7F5"/>
<gene>
    <name evidence="1" type="ORF">M407DRAFT_30394</name>
</gene>
<keyword evidence="2" id="KW-1185">Reference proteome</keyword>
<reference evidence="2" key="2">
    <citation type="submission" date="2015-01" db="EMBL/GenBank/DDBJ databases">
        <title>Evolutionary Origins and Diversification of the Mycorrhizal Mutualists.</title>
        <authorList>
            <consortium name="DOE Joint Genome Institute"/>
            <consortium name="Mycorrhizal Genomics Consortium"/>
            <person name="Kohler A."/>
            <person name="Kuo A."/>
            <person name="Nagy L.G."/>
            <person name="Floudas D."/>
            <person name="Copeland A."/>
            <person name="Barry K.W."/>
            <person name="Cichocki N."/>
            <person name="Veneault-Fourrey C."/>
            <person name="LaButti K."/>
            <person name="Lindquist E.A."/>
            <person name="Lipzen A."/>
            <person name="Lundell T."/>
            <person name="Morin E."/>
            <person name="Murat C."/>
            <person name="Riley R."/>
            <person name="Ohm R."/>
            <person name="Sun H."/>
            <person name="Tunlid A."/>
            <person name="Henrissat B."/>
            <person name="Grigoriev I.V."/>
            <person name="Hibbett D.S."/>
            <person name="Martin F."/>
        </authorList>
    </citation>
    <scope>NUCLEOTIDE SEQUENCE [LARGE SCALE GENOMIC DNA]</scope>
    <source>
        <strain evidence="2">MUT 4182</strain>
    </source>
</reference>